<keyword evidence="3 5" id="KW-0418">Kinase</keyword>
<protein>
    <submittedName>
        <fullName evidence="5">2-keto-3-deoxygluconate kinase</fullName>
    </submittedName>
</protein>
<dbReference type="RefSeq" id="WP_149753927.1">
    <property type="nucleotide sequence ID" value="NZ_FOMS01000001.1"/>
</dbReference>
<evidence type="ECO:0000259" key="4">
    <source>
        <dbReference type="Pfam" id="PF00294"/>
    </source>
</evidence>
<evidence type="ECO:0000256" key="1">
    <source>
        <dbReference type="ARBA" id="ARBA00010688"/>
    </source>
</evidence>
<dbReference type="SUPFAM" id="SSF53613">
    <property type="entry name" value="Ribokinase-like"/>
    <property type="match status" value="1"/>
</dbReference>
<dbReference type="GO" id="GO:0019698">
    <property type="term" value="P:D-galacturonate catabolic process"/>
    <property type="evidence" value="ECO:0007669"/>
    <property type="project" value="TreeGrafter"/>
</dbReference>
<name>A0A1I1SD68_9RHOB</name>
<dbReference type="AlphaFoldDB" id="A0A1I1SD68"/>
<dbReference type="GO" id="GO:0008673">
    <property type="term" value="F:2-dehydro-3-deoxygluconokinase activity"/>
    <property type="evidence" value="ECO:0007669"/>
    <property type="project" value="TreeGrafter"/>
</dbReference>
<keyword evidence="2" id="KW-0808">Transferase</keyword>
<dbReference type="InterPro" id="IPR029056">
    <property type="entry name" value="Ribokinase-like"/>
</dbReference>
<dbReference type="CDD" id="cd01166">
    <property type="entry name" value="KdgK"/>
    <property type="match status" value="1"/>
</dbReference>
<dbReference type="OrthoDB" id="9776822at2"/>
<accession>A0A1I1SD68</accession>
<gene>
    <name evidence="5" type="ORF">SAMN04515678_101108</name>
</gene>
<dbReference type="InterPro" id="IPR050306">
    <property type="entry name" value="PfkB_Carbo_kinase"/>
</dbReference>
<dbReference type="EMBL" id="FOMS01000001">
    <property type="protein sequence ID" value="SFD44426.1"/>
    <property type="molecule type" value="Genomic_DNA"/>
</dbReference>
<dbReference type="PANTHER" id="PTHR43085">
    <property type="entry name" value="HEXOKINASE FAMILY MEMBER"/>
    <property type="match status" value="1"/>
</dbReference>
<dbReference type="GO" id="GO:0005829">
    <property type="term" value="C:cytosol"/>
    <property type="evidence" value="ECO:0007669"/>
    <property type="project" value="TreeGrafter"/>
</dbReference>
<dbReference type="PANTHER" id="PTHR43085:SF15">
    <property type="entry name" value="2-DEHYDRO-3-DEOXYGLUCONOKINASE"/>
    <property type="match status" value="1"/>
</dbReference>
<evidence type="ECO:0000313" key="5">
    <source>
        <dbReference type="EMBL" id="SFD44426.1"/>
    </source>
</evidence>
<organism evidence="5 6">
    <name type="scientific">Roseivivax sediminis</name>
    <dbReference type="NCBI Taxonomy" id="936889"/>
    <lineage>
        <taxon>Bacteria</taxon>
        <taxon>Pseudomonadati</taxon>
        <taxon>Pseudomonadota</taxon>
        <taxon>Alphaproteobacteria</taxon>
        <taxon>Rhodobacterales</taxon>
        <taxon>Roseobacteraceae</taxon>
        <taxon>Roseivivax</taxon>
    </lineage>
</organism>
<dbReference type="Proteomes" id="UP000325289">
    <property type="component" value="Unassembled WGS sequence"/>
</dbReference>
<dbReference type="GO" id="GO:0042840">
    <property type="term" value="P:D-glucuronate catabolic process"/>
    <property type="evidence" value="ECO:0007669"/>
    <property type="project" value="TreeGrafter"/>
</dbReference>
<evidence type="ECO:0000256" key="3">
    <source>
        <dbReference type="ARBA" id="ARBA00022777"/>
    </source>
</evidence>
<comment type="similarity">
    <text evidence="1">Belongs to the carbohydrate kinase PfkB family.</text>
</comment>
<keyword evidence="6" id="KW-1185">Reference proteome</keyword>
<sequence>MTQSFLAVGECMVEMAQTEGGLYRRGFAGDTFNTAWYARRLLPGDWSVAYGSAIGTDAISDEMAAFFEAEGLDISALARIEGRSPGLYMISLDRGERSFSYWRSHSAARLLADDAERLQGMLEDRDVVHFSGITLAILAPEARIRLCNALREARARGARVCFDTNLRPRLWEGAEAMRQGILMGAAAADIVLPSFDEDSELFGDAAADDTITRYSGQGAQEVVVKDGAGALTIWTEEGGKTVLSPEPVEPVDTTAAGDSFAAGWLAARAMGEGPEEAGRRAMALAAKVIGAHGALVPQIFEGGEA</sequence>
<dbReference type="InterPro" id="IPR011611">
    <property type="entry name" value="PfkB_dom"/>
</dbReference>
<dbReference type="GO" id="GO:0006974">
    <property type="term" value="P:DNA damage response"/>
    <property type="evidence" value="ECO:0007669"/>
    <property type="project" value="TreeGrafter"/>
</dbReference>
<dbReference type="Gene3D" id="3.40.1190.20">
    <property type="match status" value="1"/>
</dbReference>
<reference evidence="5 6" key="1">
    <citation type="submission" date="2016-10" db="EMBL/GenBank/DDBJ databases">
        <authorList>
            <person name="Varghese N."/>
            <person name="Submissions S."/>
        </authorList>
    </citation>
    <scope>NUCLEOTIDE SEQUENCE [LARGE SCALE GENOMIC DNA]</scope>
    <source>
        <strain evidence="6">YIM D21,KCTC 23444,ACCC 10710</strain>
    </source>
</reference>
<dbReference type="Pfam" id="PF00294">
    <property type="entry name" value="PfkB"/>
    <property type="match status" value="1"/>
</dbReference>
<proteinExistence type="inferred from homology"/>
<evidence type="ECO:0000313" key="6">
    <source>
        <dbReference type="Proteomes" id="UP000325289"/>
    </source>
</evidence>
<feature type="domain" description="Carbohydrate kinase PfkB" evidence="4">
    <location>
        <begin position="8"/>
        <end position="295"/>
    </location>
</feature>
<evidence type="ECO:0000256" key="2">
    <source>
        <dbReference type="ARBA" id="ARBA00022679"/>
    </source>
</evidence>